<dbReference type="AlphaFoldDB" id="A0A7M7MEQ9"/>
<feature type="compositionally biased region" description="Basic and acidic residues" evidence="6">
    <location>
        <begin position="117"/>
        <end position="150"/>
    </location>
</feature>
<evidence type="ECO:0000259" key="7">
    <source>
        <dbReference type="Pfam" id="PF04719"/>
    </source>
</evidence>
<feature type="compositionally biased region" description="Polar residues" evidence="6">
    <location>
        <begin position="154"/>
        <end position="173"/>
    </location>
</feature>
<dbReference type="RefSeq" id="XP_022671038.1">
    <property type="nucleotide sequence ID" value="XM_022815303.1"/>
</dbReference>
<dbReference type="GO" id="GO:0005669">
    <property type="term" value="C:transcription factor TFIID complex"/>
    <property type="evidence" value="ECO:0007669"/>
    <property type="project" value="InterPro"/>
</dbReference>
<sequence>MLTKNQSKMDSSDAGVLTDSSDRDSAGEEEDDRRENLETSRNEATIKTVPGEITEKDLEEDSVPSNSNNRIDEIDNSMTDHERNGIEEERFRDVAGEDEVGELDDDMNAAADIKNTAVEEDKEEKQTNGENKVMEQKEAQERCKEREAAKENIIGNNGDENATGRSTTATTDIITPDSPAANLNTTDELEEETVQPSTSMPPPPPKSREQLEQEEREKMRVLVSSFSEDQLNRYEMYRRAAFPKAAIKRLVQSISGCSVSQNVVIAISGIAKVFVGEIVEKALDCMEQTEEGENPGPIEPRHIREAVRKLRDAQNMPKRHRRHPYFRR</sequence>
<evidence type="ECO:0000256" key="3">
    <source>
        <dbReference type="ARBA" id="ARBA00023015"/>
    </source>
</evidence>
<evidence type="ECO:0000256" key="1">
    <source>
        <dbReference type="ARBA" id="ARBA00004123"/>
    </source>
</evidence>
<dbReference type="EnsemblMetazoa" id="XM_022815303">
    <property type="protein sequence ID" value="XP_022671038"/>
    <property type="gene ID" value="LOC111254443"/>
</dbReference>
<dbReference type="FunFam" id="1.10.20.10:FF:000025">
    <property type="entry name" value="Transcription initiation factor TFIID subunit 11"/>
    <property type="match status" value="1"/>
</dbReference>
<organism evidence="8 9">
    <name type="scientific">Varroa destructor</name>
    <name type="common">Honeybee mite</name>
    <dbReference type="NCBI Taxonomy" id="109461"/>
    <lineage>
        <taxon>Eukaryota</taxon>
        <taxon>Metazoa</taxon>
        <taxon>Ecdysozoa</taxon>
        <taxon>Arthropoda</taxon>
        <taxon>Chelicerata</taxon>
        <taxon>Arachnida</taxon>
        <taxon>Acari</taxon>
        <taxon>Parasitiformes</taxon>
        <taxon>Mesostigmata</taxon>
        <taxon>Gamasina</taxon>
        <taxon>Dermanyssoidea</taxon>
        <taxon>Varroidae</taxon>
        <taxon>Varroa</taxon>
    </lineage>
</organism>
<dbReference type="PANTHER" id="PTHR13218:SF8">
    <property type="entry name" value="TRANSCRIPTION INITIATION FACTOR TFIID SUBUNIT 11"/>
    <property type="match status" value="1"/>
</dbReference>
<dbReference type="OrthoDB" id="28335at2759"/>
<dbReference type="InterPro" id="IPR045127">
    <property type="entry name" value="TAF11-like"/>
</dbReference>
<evidence type="ECO:0000256" key="5">
    <source>
        <dbReference type="ARBA" id="ARBA00023242"/>
    </source>
</evidence>
<proteinExistence type="inferred from homology"/>
<keyword evidence="9" id="KW-1185">Reference proteome</keyword>
<evidence type="ECO:0000256" key="2">
    <source>
        <dbReference type="ARBA" id="ARBA00009788"/>
    </source>
</evidence>
<dbReference type="Proteomes" id="UP000594260">
    <property type="component" value="Unplaced"/>
</dbReference>
<feature type="compositionally biased region" description="Basic and acidic residues" evidence="6">
    <location>
        <begin position="206"/>
        <end position="216"/>
    </location>
</feature>
<keyword evidence="3" id="KW-0805">Transcription regulation</keyword>
<protein>
    <recommendedName>
        <fullName evidence="7">TAFII28-like protein domain-containing protein</fullName>
    </recommendedName>
</protein>
<dbReference type="InterPro" id="IPR006809">
    <property type="entry name" value="TAFII28_dom"/>
</dbReference>
<feature type="domain" description="TAFII28-like protein" evidence="7">
    <location>
        <begin position="221"/>
        <end position="309"/>
    </location>
</feature>
<dbReference type="Pfam" id="PF04719">
    <property type="entry name" value="TAFII28"/>
    <property type="match status" value="1"/>
</dbReference>
<evidence type="ECO:0000256" key="4">
    <source>
        <dbReference type="ARBA" id="ARBA00023163"/>
    </source>
</evidence>
<evidence type="ECO:0000313" key="9">
    <source>
        <dbReference type="Proteomes" id="UP000594260"/>
    </source>
</evidence>
<feature type="region of interest" description="Disordered" evidence="6">
    <location>
        <begin position="1"/>
        <end position="216"/>
    </location>
</feature>
<dbReference type="RefSeq" id="XP_022671039.1">
    <property type="nucleotide sequence ID" value="XM_022815304.1"/>
</dbReference>
<dbReference type="GO" id="GO:0051123">
    <property type="term" value="P:RNA polymerase II preinitiation complex assembly"/>
    <property type="evidence" value="ECO:0007669"/>
    <property type="project" value="InterPro"/>
</dbReference>
<reference evidence="8" key="1">
    <citation type="submission" date="2021-01" db="UniProtKB">
        <authorList>
            <consortium name="EnsemblMetazoa"/>
        </authorList>
    </citation>
    <scope>IDENTIFICATION</scope>
</reference>
<comment type="subcellular location">
    <subcellularLocation>
        <location evidence="1">Nucleus</location>
    </subcellularLocation>
</comment>
<comment type="similarity">
    <text evidence="2">Belongs to the TAF11 family.</text>
</comment>
<name>A0A7M7MEQ9_VARDE</name>
<evidence type="ECO:0000256" key="6">
    <source>
        <dbReference type="SAM" id="MobiDB-lite"/>
    </source>
</evidence>
<dbReference type="Gene3D" id="1.10.20.10">
    <property type="entry name" value="Histone, subunit A"/>
    <property type="match status" value="1"/>
</dbReference>
<dbReference type="CDD" id="cd08048">
    <property type="entry name" value="HFD_TAF11"/>
    <property type="match status" value="1"/>
</dbReference>
<dbReference type="KEGG" id="vde:111254443"/>
<dbReference type="GO" id="GO:0046982">
    <property type="term" value="F:protein heterodimerization activity"/>
    <property type="evidence" value="ECO:0007669"/>
    <property type="project" value="InterPro"/>
</dbReference>
<keyword evidence="5" id="KW-0539">Nucleus</keyword>
<dbReference type="InterPro" id="IPR009072">
    <property type="entry name" value="Histone-fold"/>
</dbReference>
<dbReference type="GO" id="GO:0016251">
    <property type="term" value="F:RNA polymerase II general transcription initiation factor activity"/>
    <property type="evidence" value="ECO:0007669"/>
    <property type="project" value="TreeGrafter"/>
</dbReference>
<keyword evidence="4" id="KW-0804">Transcription</keyword>
<evidence type="ECO:0000313" key="8">
    <source>
        <dbReference type="EnsemblMetazoa" id="XP_022671039"/>
    </source>
</evidence>
<dbReference type="InParanoid" id="A0A7M7MEQ9"/>
<dbReference type="EnsemblMetazoa" id="XM_022815304">
    <property type="protein sequence ID" value="XP_022671039"/>
    <property type="gene ID" value="LOC111254443"/>
</dbReference>
<feature type="compositionally biased region" description="Basic and acidic residues" evidence="6">
    <location>
        <begin position="70"/>
        <end position="95"/>
    </location>
</feature>
<feature type="compositionally biased region" description="Acidic residues" evidence="6">
    <location>
        <begin position="96"/>
        <end position="107"/>
    </location>
</feature>
<dbReference type="SUPFAM" id="SSF47113">
    <property type="entry name" value="Histone-fold"/>
    <property type="match status" value="1"/>
</dbReference>
<dbReference type="GeneID" id="111254443"/>
<accession>A0A7M7MEQ9</accession>
<dbReference type="PANTHER" id="PTHR13218">
    <property type="entry name" value="TRANSCRIPTION INITIATION FACTOR TFIID SUBUNIT 11-RELATED"/>
    <property type="match status" value="1"/>
</dbReference>